<evidence type="ECO:0000259" key="12">
    <source>
        <dbReference type="Pfam" id="PF04811"/>
    </source>
</evidence>
<dbReference type="InterPro" id="IPR012990">
    <property type="entry name" value="Beta-sandwich_Sec23_24"/>
</dbReference>
<dbReference type="SUPFAM" id="SSF82754">
    <property type="entry name" value="C-terminal, gelsolin-like domain of Sec23/24"/>
    <property type="match status" value="1"/>
</dbReference>
<evidence type="ECO:0000256" key="8">
    <source>
        <dbReference type="ARBA" id="ARBA00023034"/>
    </source>
</evidence>
<dbReference type="GO" id="GO:0090110">
    <property type="term" value="P:COPII-coated vesicle cargo loading"/>
    <property type="evidence" value="ECO:0000318"/>
    <property type="project" value="GO_Central"/>
</dbReference>
<dbReference type="SUPFAM" id="SSF81811">
    <property type="entry name" value="Helical domain of Sec23/24"/>
    <property type="match status" value="1"/>
</dbReference>
<dbReference type="GO" id="GO:0000139">
    <property type="term" value="C:Golgi membrane"/>
    <property type="evidence" value="ECO:0007669"/>
    <property type="project" value="UniProtKB-SubCell"/>
</dbReference>
<dbReference type="GO" id="GO:0000149">
    <property type="term" value="F:SNARE binding"/>
    <property type="evidence" value="ECO:0000318"/>
    <property type="project" value="GO_Central"/>
</dbReference>
<dbReference type="GO" id="GO:0008270">
    <property type="term" value="F:zinc ion binding"/>
    <property type="evidence" value="ECO:0000318"/>
    <property type="project" value="GO_Central"/>
</dbReference>
<sequence length="898" mass="98763">MAPPAADFPPPQFFARPPLSNPPLDPTPPPPPPQQLYSRPPSSMLSTPPPPIPSKAPPFASPPPFAAPHQFQGLQGPPPSHPPPPPPQAPYFGGSPAYQQQQQQPLPPPSQGYFAGIAPPLPGVAAPPGHDIADEFESLSISSAPGTAADVKVEALPRPPPDSCDTFAQPAWSNCHPRYFELTTNAIPASHSLAARWHLPLGAVIHPLAEAPPEEQVPVVDFGTSGIVRCRRCRTYINPYDKFTDGGKYFRCAICNLLNDVPMDYVCALDEQGKRRDAMDRPELSQGSVDFVAPMEYMVRPPMPPVYFFLIDVSVAAVRSGILQIAADTIKSCLDKLPGYPRTQIGFLTFDSTLHFYSLKSSLTQPQMVVLAQVDDPFLPMPDDLLVNLSESRLVVEALLDSLPSIFANNENVESALGPALEATTSIMSEIGGKLLIFQSTLPSLGVGRLKLRGQEAHVYQTDREPALRVAEDSFYKQMAAKCSKLQIGVNVYAFSEKYTDVASLGTLAKYTGGQVCYYPGFHAAVDGEKLTYDLSRDLTRETAWEAVMRIRCGKGIKYSVFHGHFMLRSSDLLALPAVDCDKAFSVQFALEDTLLTSQLAYFQVALLYTSSSGERRIRVHTAAVPIVQELSVMYKEANIGAVVGVLSRLAVEKSLNDKLENARQYVHVKMVNALREYKNMYAVKHSLIGRIIFPESLKLLPLYVLALSKSLPLRGGFMDATPDERSAAGYQMMTMSRPSLLKLLYPALIRLDEYLLQGSRGGGVDSPPQLPLTAEVLDPRGAFVTSDGQRFVLWLGNVLQPEFVAAILGPQVAHSSDLRKVPVVEQDNDLSKRFHALLAKLRKQNRWCHQQCVVVRQGESGRELQLVHSNMVEDRGAGFPSYMEWMVQIHRQVQQKI</sequence>
<protein>
    <recommendedName>
        <fullName evidence="17">Protein transport protein Sec24-like</fullName>
    </recommendedName>
</protein>
<keyword evidence="6" id="KW-0931">ER-Golgi transport</keyword>
<dbReference type="KEGG" id="smo:SELMODRAFT_157789"/>
<dbReference type="Pfam" id="PF04811">
    <property type="entry name" value="Sec23_trunk"/>
    <property type="match status" value="1"/>
</dbReference>
<evidence type="ECO:0000256" key="2">
    <source>
        <dbReference type="ARBA" id="ARBA00004586"/>
    </source>
</evidence>
<name>D8SRY9_SELML</name>
<keyword evidence="16" id="KW-1185">Reference proteome</keyword>
<evidence type="ECO:0008006" key="17">
    <source>
        <dbReference type="Google" id="ProtNLM"/>
    </source>
</evidence>
<dbReference type="SUPFAM" id="SSF81995">
    <property type="entry name" value="beta-sandwich domain of Sec23/24"/>
    <property type="match status" value="1"/>
</dbReference>
<feature type="compositionally biased region" description="Low complexity" evidence="10">
    <location>
        <begin position="35"/>
        <end position="46"/>
    </location>
</feature>
<dbReference type="EMBL" id="GL377636">
    <property type="protein sequence ID" value="EFJ12872.1"/>
    <property type="molecule type" value="Genomic_DNA"/>
</dbReference>
<evidence type="ECO:0000256" key="6">
    <source>
        <dbReference type="ARBA" id="ARBA00022892"/>
    </source>
</evidence>
<feature type="region of interest" description="Disordered" evidence="10">
    <location>
        <begin position="1"/>
        <end position="129"/>
    </location>
</feature>
<evidence type="ECO:0000313" key="15">
    <source>
        <dbReference type="EMBL" id="EFJ12872.1"/>
    </source>
</evidence>
<evidence type="ECO:0000259" key="11">
    <source>
        <dbReference type="Pfam" id="PF04810"/>
    </source>
</evidence>
<dbReference type="AlphaFoldDB" id="D8SRY9"/>
<dbReference type="PANTHER" id="PTHR13803:SF39">
    <property type="entry name" value="SECRETORY 24AB, ISOFORM A"/>
    <property type="match status" value="1"/>
</dbReference>
<feature type="domain" description="Sec23/Sec24 helical" evidence="13">
    <location>
        <begin position="641"/>
        <end position="742"/>
    </location>
</feature>
<dbReference type="Gene3D" id="1.20.120.730">
    <property type="entry name" value="Sec23/Sec24 helical domain"/>
    <property type="match status" value="1"/>
</dbReference>
<dbReference type="InterPro" id="IPR006896">
    <property type="entry name" value="Sec23/24_trunk_dom"/>
</dbReference>
<evidence type="ECO:0000256" key="9">
    <source>
        <dbReference type="ARBA" id="ARBA00023136"/>
    </source>
</evidence>
<evidence type="ECO:0000259" key="14">
    <source>
        <dbReference type="Pfam" id="PF08033"/>
    </source>
</evidence>
<dbReference type="eggNOG" id="KOG1985">
    <property type="taxonomic scope" value="Eukaryota"/>
</dbReference>
<feature type="domain" description="Sec23/Sec24 trunk" evidence="12">
    <location>
        <begin position="302"/>
        <end position="538"/>
    </location>
</feature>
<dbReference type="PANTHER" id="PTHR13803">
    <property type="entry name" value="SEC24-RELATED PROTEIN"/>
    <property type="match status" value="1"/>
</dbReference>
<dbReference type="InterPro" id="IPR050550">
    <property type="entry name" value="SEC23_SEC24_subfamily"/>
</dbReference>
<keyword evidence="4" id="KW-0813">Transport</keyword>
<dbReference type="CDD" id="cd01479">
    <property type="entry name" value="Sec24-like"/>
    <property type="match status" value="1"/>
</dbReference>
<dbReference type="Pfam" id="PF08033">
    <property type="entry name" value="Sec23_BS"/>
    <property type="match status" value="1"/>
</dbReference>
<dbReference type="Gene3D" id="3.40.50.410">
    <property type="entry name" value="von Willebrand factor, type A domain"/>
    <property type="match status" value="1"/>
</dbReference>
<dbReference type="FunCoup" id="D8SRY9">
    <property type="interactions" value="4855"/>
</dbReference>
<dbReference type="GO" id="GO:0070971">
    <property type="term" value="C:endoplasmic reticulum exit site"/>
    <property type="evidence" value="ECO:0000318"/>
    <property type="project" value="GO_Central"/>
</dbReference>
<keyword evidence="7" id="KW-0653">Protein transport</keyword>
<evidence type="ECO:0000256" key="3">
    <source>
        <dbReference type="ARBA" id="ARBA00008334"/>
    </source>
</evidence>
<reference evidence="15 16" key="1">
    <citation type="journal article" date="2011" name="Science">
        <title>The Selaginella genome identifies genetic changes associated with the evolution of vascular plants.</title>
        <authorList>
            <person name="Banks J.A."/>
            <person name="Nishiyama T."/>
            <person name="Hasebe M."/>
            <person name="Bowman J.L."/>
            <person name="Gribskov M."/>
            <person name="dePamphilis C."/>
            <person name="Albert V.A."/>
            <person name="Aono N."/>
            <person name="Aoyama T."/>
            <person name="Ambrose B.A."/>
            <person name="Ashton N.W."/>
            <person name="Axtell M.J."/>
            <person name="Barker E."/>
            <person name="Barker M.S."/>
            <person name="Bennetzen J.L."/>
            <person name="Bonawitz N.D."/>
            <person name="Chapple C."/>
            <person name="Cheng C."/>
            <person name="Correa L.G."/>
            <person name="Dacre M."/>
            <person name="DeBarry J."/>
            <person name="Dreyer I."/>
            <person name="Elias M."/>
            <person name="Engstrom E.M."/>
            <person name="Estelle M."/>
            <person name="Feng L."/>
            <person name="Finet C."/>
            <person name="Floyd S.K."/>
            <person name="Frommer W.B."/>
            <person name="Fujita T."/>
            <person name="Gramzow L."/>
            <person name="Gutensohn M."/>
            <person name="Harholt J."/>
            <person name="Hattori M."/>
            <person name="Heyl A."/>
            <person name="Hirai T."/>
            <person name="Hiwatashi Y."/>
            <person name="Ishikawa M."/>
            <person name="Iwata M."/>
            <person name="Karol K.G."/>
            <person name="Koehler B."/>
            <person name="Kolukisaoglu U."/>
            <person name="Kubo M."/>
            <person name="Kurata T."/>
            <person name="Lalonde S."/>
            <person name="Li K."/>
            <person name="Li Y."/>
            <person name="Litt A."/>
            <person name="Lyons E."/>
            <person name="Manning G."/>
            <person name="Maruyama T."/>
            <person name="Michael T.P."/>
            <person name="Mikami K."/>
            <person name="Miyazaki S."/>
            <person name="Morinaga S."/>
            <person name="Murata T."/>
            <person name="Mueller-Roeber B."/>
            <person name="Nelson D.R."/>
            <person name="Obara M."/>
            <person name="Oguri Y."/>
            <person name="Olmstead R.G."/>
            <person name="Onodera N."/>
            <person name="Petersen B.L."/>
            <person name="Pils B."/>
            <person name="Prigge M."/>
            <person name="Rensing S.A."/>
            <person name="Riano-Pachon D.M."/>
            <person name="Roberts A.W."/>
            <person name="Sato Y."/>
            <person name="Scheller H.V."/>
            <person name="Schulz B."/>
            <person name="Schulz C."/>
            <person name="Shakirov E.V."/>
            <person name="Shibagaki N."/>
            <person name="Shinohara N."/>
            <person name="Shippen D.E."/>
            <person name="Soerensen I."/>
            <person name="Sotooka R."/>
            <person name="Sugimoto N."/>
            <person name="Sugita M."/>
            <person name="Sumikawa N."/>
            <person name="Tanurdzic M."/>
            <person name="Theissen G."/>
            <person name="Ulvskov P."/>
            <person name="Wakazuki S."/>
            <person name="Weng J.K."/>
            <person name="Willats W.W."/>
            <person name="Wipf D."/>
            <person name="Wolf P.G."/>
            <person name="Yang L."/>
            <person name="Zimmer A.D."/>
            <person name="Zhu Q."/>
            <person name="Mitros T."/>
            <person name="Hellsten U."/>
            <person name="Loque D."/>
            <person name="Otillar R."/>
            <person name="Salamov A."/>
            <person name="Schmutz J."/>
            <person name="Shapiro H."/>
            <person name="Lindquist E."/>
            <person name="Lucas S."/>
            <person name="Rokhsar D."/>
            <person name="Grigoriev I.V."/>
        </authorList>
    </citation>
    <scope>NUCLEOTIDE SEQUENCE [LARGE SCALE GENOMIC DNA]</scope>
</reference>
<keyword evidence="9" id="KW-0472">Membrane</keyword>
<evidence type="ECO:0000259" key="13">
    <source>
        <dbReference type="Pfam" id="PF04815"/>
    </source>
</evidence>
<dbReference type="Gene3D" id="2.30.30.380">
    <property type="entry name" value="Zn-finger domain of Sec23/24"/>
    <property type="match status" value="1"/>
</dbReference>
<dbReference type="InterPro" id="IPR041742">
    <property type="entry name" value="Sec24-like_trunk_dom"/>
</dbReference>
<feature type="compositionally biased region" description="Pro residues" evidence="10">
    <location>
        <begin position="47"/>
        <end position="66"/>
    </location>
</feature>
<evidence type="ECO:0000256" key="7">
    <source>
        <dbReference type="ARBA" id="ARBA00022927"/>
    </source>
</evidence>
<evidence type="ECO:0000256" key="4">
    <source>
        <dbReference type="ARBA" id="ARBA00022448"/>
    </source>
</evidence>
<comment type="subcellular location">
    <subcellularLocation>
        <location evidence="2">Endoplasmic reticulum membrane</location>
    </subcellularLocation>
    <subcellularLocation>
        <location evidence="1">Golgi apparatus membrane</location>
    </subcellularLocation>
</comment>
<organism evidence="16">
    <name type="scientific">Selaginella moellendorffii</name>
    <name type="common">Spikemoss</name>
    <dbReference type="NCBI Taxonomy" id="88036"/>
    <lineage>
        <taxon>Eukaryota</taxon>
        <taxon>Viridiplantae</taxon>
        <taxon>Streptophyta</taxon>
        <taxon>Embryophyta</taxon>
        <taxon>Tracheophyta</taxon>
        <taxon>Lycopodiopsida</taxon>
        <taxon>Selaginellales</taxon>
        <taxon>Selaginellaceae</taxon>
        <taxon>Selaginella</taxon>
    </lineage>
</organism>
<dbReference type="Gene3D" id="2.60.40.1670">
    <property type="entry name" value="beta-sandwich domain of Sec23/24"/>
    <property type="match status" value="1"/>
</dbReference>
<evidence type="ECO:0000313" key="16">
    <source>
        <dbReference type="Proteomes" id="UP000001514"/>
    </source>
</evidence>
<feature type="compositionally biased region" description="Pro residues" evidence="10">
    <location>
        <begin position="1"/>
        <end position="12"/>
    </location>
</feature>
<evidence type="ECO:0000256" key="10">
    <source>
        <dbReference type="SAM" id="MobiDB-lite"/>
    </source>
</evidence>
<dbReference type="InterPro" id="IPR036465">
    <property type="entry name" value="vWFA_dom_sf"/>
</dbReference>
<dbReference type="InterPro" id="IPR036180">
    <property type="entry name" value="Gelsolin-like_dom_sf"/>
</dbReference>
<dbReference type="GO" id="GO:0005789">
    <property type="term" value="C:endoplasmic reticulum membrane"/>
    <property type="evidence" value="ECO:0007669"/>
    <property type="project" value="UniProtKB-SubCell"/>
</dbReference>
<feature type="domain" description="Sec23/Sec24 beta-sandwich" evidence="14">
    <location>
        <begin position="544"/>
        <end position="627"/>
    </location>
</feature>
<dbReference type="HOGENOM" id="CLU_004589_4_0_1"/>
<dbReference type="GO" id="GO:0030127">
    <property type="term" value="C:COPII vesicle coat"/>
    <property type="evidence" value="ECO:0000318"/>
    <property type="project" value="GO_Central"/>
</dbReference>
<comment type="similarity">
    <text evidence="3">Belongs to the SEC23/SEC24 family. SEC24 subfamily.</text>
</comment>
<dbReference type="InterPro" id="IPR036174">
    <property type="entry name" value="Znf_Sec23_Sec24_sf"/>
</dbReference>
<dbReference type="Gramene" id="EFJ12872">
    <property type="protein sequence ID" value="EFJ12872"/>
    <property type="gene ID" value="SELMODRAFT_157789"/>
</dbReference>
<evidence type="ECO:0000256" key="5">
    <source>
        <dbReference type="ARBA" id="ARBA00022824"/>
    </source>
</evidence>
<feature type="domain" description="Zinc finger Sec23/Sec24-type" evidence="11">
    <location>
        <begin position="227"/>
        <end position="265"/>
    </location>
</feature>
<dbReference type="InterPro" id="IPR006900">
    <property type="entry name" value="Sec23/24_helical_dom"/>
</dbReference>
<keyword evidence="8" id="KW-0333">Golgi apparatus</keyword>
<dbReference type="STRING" id="88036.D8SRY9"/>
<evidence type="ECO:0000256" key="1">
    <source>
        <dbReference type="ARBA" id="ARBA00004394"/>
    </source>
</evidence>
<dbReference type="Pfam" id="PF04815">
    <property type="entry name" value="Sec23_helical"/>
    <property type="match status" value="1"/>
</dbReference>
<dbReference type="OMA" id="AVECSKQ"/>
<proteinExistence type="inferred from homology"/>
<dbReference type="InterPro" id="IPR036175">
    <property type="entry name" value="Sec23/24_helical_dom_sf"/>
</dbReference>
<dbReference type="InterPro" id="IPR006895">
    <property type="entry name" value="Znf_Sec23_Sec24"/>
</dbReference>
<accession>D8SRY9</accession>
<dbReference type="Proteomes" id="UP000001514">
    <property type="component" value="Unassembled WGS sequence"/>
</dbReference>
<gene>
    <name evidence="15" type="ORF">SELMODRAFT_157789</name>
</gene>
<dbReference type="Gene3D" id="3.40.20.10">
    <property type="entry name" value="Severin"/>
    <property type="match status" value="1"/>
</dbReference>
<dbReference type="GO" id="GO:0006886">
    <property type="term" value="P:intracellular protein transport"/>
    <property type="evidence" value="ECO:0007669"/>
    <property type="project" value="InterPro"/>
</dbReference>
<keyword evidence="5" id="KW-0256">Endoplasmic reticulum</keyword>
<dbReference type="SUPFAM" id="SSF82919">
    <property type="entry name" value="Zn-finger domain of Sec23/24"/>
    <property type="match status" value="1"/>
</dbReference>
<feature type="compositionally biased region" description="Low complexity" evidence="10">
    <location>
        <begin position="115"/>
        <end position="129"/>
    </location>
</feature>
<dbReference type="Pfam" id="PF04810">
    <property type="entry name" value="zf-Sec23_Sec24"/>
    <property type="match status" value="1"/>
</dbReference>
<dbReference type="SUPFAM" id="SSF53300">
    <property type="entry name" value="vWA-like"/>
    <property type="match status" value="1"/>
</dbReference>
<feature type="compositionally biased region" description="Pro residues" evidence="10">
    <location>
        <begin position="19"/>
        <end position="34"/>
    </location>
</feature>
<feature type="compositionally biased region" description="Pro residues" evidence="10">
    <location>
        <begin position="76"/>
        <end position="89"/>
    </location>
</feature>
<dbReference type="OrthoDB" id="49016at2759"/>
<dbReference type="InParanoid" id="D8SRY9"/>
<dbReference type="InterPro" id="IPR029006">
    <property type="entry name" value="ADF-H/Gelsolin-like_dom_sf"/>
</dbReference>